<organism evidence="1">
    <name type="scientific">marine metagenome</name>
    <dbReference type="NCBI Taxonomy" id="408172"/>
    <lineage>
        <taxon>unclassified sequences</taxon>
        <taxon>metagenomes</taxon>
        <taxon>ecological metagenomes</taxon>
    </lineage>
</organism>
<reference evidence="1" key="1">
    <citation type="submission" date="2018-05" db="EMBL/GenBank/DDBJ databases">
        <authorList>
            <person name="Lanie J.A."/>
            <person name="Ng W.-L."/>
            <person name="Kazmierczak K.M."/>
            <person name="Andrzejewski T.M."/>
            <person name="Davidsen T.M."/>
            <person name="Wayne K.J."/>
            <person name="Tettelin H."/>
            <person name="Glass J.I."/>
            <person name="Rusch D."/>
            <person name="Podicherti R."/>
            <person name="Tsui H.-C.T."/>
            <person name="Winkler M.E."/>
        </authorList>
    </citation>
    <scope>NUCLEOTIDE SEQUENCE</scope>
</reference>
<proteinExistence type="predicted"/>
<gene>
    <name evidence="1" type="ORF">METZ01_LOCUS1681</name>
</gene>
<accession>A0A381N2S2</accession>
<protein>
    <submittedName>
        <fullName evidence="1">Uncharacterized protein</fullName>
    </submittedName>
</protein>
<dbReference type="AlphaFoldDB" id="A0A381N2S2"/>
<evidence type="ECO:0000313" key="1">
    <source>
        <dbReference type="EMBL" id="SUZ48827.1"/>
    </source>
</evidence>
<sequence>MTGPNLDGYIGGPYGGENQIKTKGRIMKIQWLLLSFAVVIVGCSPADNGSTTQTQQPAQVADAAEAMGSDIPRTPSGKPDFNGIWQALMNANDNLEPAPPQAAYHLVPGDFVPVPGPEVVAFGAAGAVPASFGVVDGGSIPYKPEMLARRNENRENWLNGDPEIKCYMPGVPRANYMPHPFQIFQSEGAFFMAYSFAGAVRNVFLEDPGPAPLDSWMGQSYGYWEGDTFVVEVTGQDDRTWFDRAGNFHSYELKVTERWTMVSENVIEYEATMEDPQTFERPWTIRMPLYRRLEAGFELPQFKCVEFVEELMYGRYRKGREAELGF</sequence>
<name>A0A381N2S2_9ZZZZ</name>
<dbReference type="EMBL" id="UINC01000088">
    <property type="protein sequence ID" value="SUZ48827.1"/>
    <property type="molecule type" value="Genomic_DNA"/>
</dbReference>